<feature type="region of interest" description="Disordered" evidence="4">
    <location>
        <begin position="116"/>
        <end position="150"/>
    </location>
</feature>
<evidence type="ECO:0000313" key="6">
    <source>
        <dbReference type="Proteomes" id="UP001187415"/>
    </source>
</evidence>
<protein>
    <recommendedName>
        <fullName evidence="7">Sperm-associated antigen 16 protein</fullName>
    </recommendedName>
</protein>
<evidence type="ECO:0008006" key="7">
    <source>
        <dbReference type="Google" id="ProtNLM"/>
    </source>
</evidence>
<dbReference type="Pfam" id="PF00400">
    <property type="entry name" value="WD40"/>
    <property type="match status" value="7"/>
</dbReference>
<evidence type="ECO:0000256" key="4">
    <source>
        <dbReference type="SAM" id="MobiDB-lite"/>
    </source>
</evidence>
<dbReference type="PANTHER" id="PTHR14604">
    <property type="entry name" value="WD40 REPEAT PF20"/>
    <property type="match status" value="1"/>
</dbReference>
<feature type="repeat" description="WD" evidence="3">
    <location>
        <begin position="183"/>
        <end position="214"/>
    </location>
</feature>
<evidence type="ECO:0000256" key="2">
    <source>
        <dbReference type="ARBA" id="ARBA00022737"/>
    </source>
</evidence>
<dbReference type="GO" id="GO:0035082">
    <property type="term" value="P:axoneme assembly"/>
    <property type="evidence" value="ECO:0007669"/>
    <property type="project" value="TreeGrafter"/>
</dbReference>
<dbReference type="GO" id="GO:1990716">
    <property type="term" value="C:axonemal central apparatus"/>
    <property type="evidence" value="ECO:0007669"/>
    <property type="project" value="TreeGrafter"/>
</dbReference>
<keyword evidence="6" id="KW-1185">Reference proteome</keyword>
<feature type="compositionally biased region" description="Basic and acidic residues" evidence="4">
    <location>
        <begin position="121"/>
        <end position="139"/>
    </location>
</feature>
<reference evidence="5" key="1">
    <citation type="submission" date="2023-07" db="EMBL/GenBank/DDBJ databases">
        <title>Chromosome-level Genome Assembly of Striped Snakehead (Channa striata).</title>
        <authorList>
            <person name="Liu H."/>
        </authorList>
    </citation>
    <scope>NUCLEOTIDE SEQUENCE</scope>
    <source>
        <strain evidence="5">Gz</strain>
        <tissue evidence="5">Muscle</tissue>
    </source>
</reference>
<proteinExistence type="predicted"/>
<dbReference type="CDD" id="cd00200">
    <property type="entry name" value="WD40"/>
    <property type="match status" value="1"/>
</dbReference>
<dbReference type="PROSITE" id="PS50294">
    <property type="entry name" value="WD_REPEATS_REGION"/>
    <property type="match status" value="4"/>
</dbReference>
<dbReference type="SUPFAM" id="SSF50978">
    <property type="entry name" value="WD40 repeat-like"/>
    <property type="match status" value="1"/>
</dbReference>
<dbReference type="InterPro" id="IPR019775">
    <property type="entry name" value="WD40_repeat_CS"/>
</dbReference>
<dbReference type="SMART" id="SM00320">
    <property type="entry name" value="WD40"/>
    <property type="match status" value="7"/>
</dbReference>
<dbReference type="InterPro" id="IPR036322">
    <property type="entry name" value="WD40_repeat_dom_sf"/>
</dbReference>
<dbReference type="AlphaFoldDB" id="A0AA88IZR7"/>
<keyword evidence="2" id="KW-0677">Repeat</keyword>
<dbReference type="InterPro" id="IPR015943">
    <property type="entry name" value="WD40/YVTN_repeat-like_dom_sf"/>
</dbReference>
<feature type="repeat" description="WD" evidence="3">
    <location>
        <begin position="230"/>
        <end position="271"/>
    </location>
</feature>
<dbReference type="Gene3D" id="2.130.10.10">
    <property type="entry name" value="YVTN repeat-like/Quinoprotein amine dehydrogenase"/>
    <property type="match status" value="3"/>
</dbReference>
<organism evidence="5 6">
    <name type="scientific">Channa striata</name>
    <name type="common">Snakehead murrel</name>
    <name type="synonym">Ophicephalus striatus</name>
    <dbReference type="NCBI Taxonomy" id="64152"/>
    <lineage>
        <taxon>Eukaryota</taxon>
        <taxon>Metazoa</taxon>
        <taxon>Chordata</taxon>
        <taxon>Craniata</taxon>
        <taxon>Vertebrata</taxon>
        <taxon>Euteleostomi</taxon>
        <taxon>Actinopterygii</taxon>
        <taxon>Neopterygii</taxon>
        <taxon>Teleostei</taxon>
        <taxon>Neoteleostei</taxon>
        <taxon>Acanthomorphata</taxon>
        <taxon>Anabantaria</taxon>
        <taxon>Anabantiformes</taxon>
        <taxon>Channoidei</taxon>
        <taxon>Channidae</taxon>
        <taxon>Channa</taxon>
    </lineage>
</organism>
<dbReference type="EMBL" id="JAUPFM010000020">
    <property type="protein sequence ID" value="KAK2818804.1"/>
    <property type="molecule type" value="Genomic_DNA"/>
</dbReference>
<accession>A0AA88IZR7</accession>
<feature type="repeat" description="WD" evidence="3">
    <location>
        <begin position="272"/>
        <end position="313"/>
    </location>
</feature>
<name>A0AA88IZR7_CHASR</name>
<dbReference type="PANTHER" id="PTHR14604:SF3">
    <property type="entry name" value="SPERM-ASSOCIATED ANTIGEN 16 PROTEIN"/>
    <property type="match status" value="1"/>
</dbReference>
<evidence type="ECO:0000256" key="3">
    <source>
        <dbReference type="PROSITE-ProRule" id="PRU00221"/>
    </source>
</evidence>
<dbReference type="Proteomes" id="UP001187415">
    <property type="component" value="Unassembled WGS sequence"/>
</dbReference>
<dbReference type="PRINTS" id="PR00320">
    <property type="entry name" value="GPROTEINBRPT"/>
</dbReference>
<feature type="repeat" description="WD" evidence="3">
    <location>
        <begin position="440"/>
        <end position="472"/>
    </location>
</feature>
<feature type="repeat" description="WD" evidence="3">
    <location>
        <begin position="356"/>
        <end position="397"/>
    </location>
</feature>
<comment type="caution">
    <text evidence="5">The sequence shown here is derived from an EMBL/GenBank/DDBJ whole genome shotgun (WGS) entry which is preliminary data.</text>
</comment>
<dbReference type="InterPro" id="IPR020472">
    <property type="entry name" value="WD40_PAC1"/>
</dbReference>
<feature type="repeat" description="WD" evidence="3">
    <location>
        <begin position="314"/>
        <end position="355"/>
    </location>
</feature>
<sequence length="479" mass="52919">MTVTAKTGVYFIPDALTHRQLLQSKLDTVHRETDVLRGEVLTAGERLLRMQRERDFHRLQYRQIAEDKNRLIEDVKQLKKLLSSYEPTLRQLDNKYQTAARQKMLLSIEKDRVLNTSESRVSQEKERSVKNSKGTDKSSAKSIKRHPKDSEFPNCNRWVNPHLAQVKCQKWNDPSSFSLACSIRAHKLPISCISLHPRKLILASTSDDHSWRLWVLPANGEKVGQMVLTGEGHSDWLSGCSFHPDGSKLATTSGDTTVRLWDFALGSCALTLSGHSQPTWGCSFHSCGNFLASCSADRTTKVWDLNSQRCRLTLRRHTASINSVCFLPFSNLLLTCSADKTLALWDARLGICTTTFVGHLHSCNNATSSPAGDMVASCDSSGFVHLWDVRKPPMVVATVDAGPFSANQVAFSPSGKMLAVACSDGLVRLVELDSCAVTSLSGHGDGVQSVTFDHKGETVISAGSEGLVKVWSHHDEMQA</sequence>
<dbReference type="PROSITE" id="PS00678">
    <property type="entry name" value="WD_REPEATS_1"/>
    <property type="match status" value="1"/>
</dbReference>
<dbReference type="InterPro" id="IPR050995">
    <property type="entry name" value="WD-F-box_domain-protein"/>
</dbReference>
<dbReference type="InterPro" id="IPR001680">
    <property type="entry name" value="WD40_rpt"/>
</dbReference>
<evidence type="ECO:0000256" key="1">
    <source>
        <dbReference type="ARBA" id="ARBA00022574"/>
    </source>
</evidence>
<keyword evidence="1 3" id="KW-0853">WD repeat</keyword>
<dbReference type="PROSITE" id="PS50082">
    <property type="entry name" value="WD_REPEATS_2"/>
    <property type="match status" value="6"/>
</dbReference>
<gene>
    <name evidence="5" type="ORF">Q5P01_024365</name>
</gene>
<evidence type="ECO:0000313" key="5">
    <source>
        <dbReference type="EMBL" id="KAK2818804.1"/>
    </source>
</evidence>